<organism evidence="8 10">
    <name type="scientific">Heyndrickxia sporothermodurans</name>
    <dbReference type="NCBI Taxonomy" id="46224"/>
    <lineage>
        <taxon>Bacteria</taxon>
        <taxon>Bacillati</taxon>
        <taxon>Bacillota</taxon>
        <taxon>Bacilli</taxon>
        <taxon>Bacillales</taxon>
        <taxon>Bacillaceae</taxon>
        <taxon>Heyndrickxia</taxon>
    </lineage>
</organism>
<dbReference type="KEGG" id="hspo:JGZ69_06660"/>
<dbReference type="InterPro" id="IPR033870">
    <property type="entry name" value="FatB"/>
</dbReference>
<feature type="chain" id="PRO_5041044960" evidence="6">
    <location>
        <begin position="21"/>
        <end position="317"/>
    </location>
</feature>
<feature type="domain" description="Fe/B12 periplasmic-binding" evidence="7">
    <location>
        <begin position="56"/>
        <end position="317"/>
    </location>
</feature>
<keyword evidence="5" id="KW-0175">Coiled coil</keyword>
<dbReference type="AlphaFoldDB" id="A0A150L808"/>
<dbReference type="EMBL" id="CP066701">
    <property type="protein sequence ID" value="QQX26520.1"/>
    <property type="molecule type" value="Genomic_DNA"/>
</dbReference>
<sequence>MKRKLSLFLIIAVMTIFAAACGSTSGKKSNGSESKGDTLTIKHQLGETPVKKNPQKVVVFDMGTLDSLDKLGLSDTVAGVPQQNVPAYLEKYKDAKYKNVGGLKEPDFEAINEIQPDLIIISGRQQDSYDKFAEIAPTIFMGIDSKKYMDSFKQNVNTLGEIFGKEAQVKEELSTIDKEIASLKEKADASNAKALITLTSGGKVTAYGPASRFGLIHDEFGVKSAADDIEADPVHGQNISMEFINEKNPDILYVVDRDAAVGEGNNAKKVIENSLVKKTNAYKNGKIVYLDPGYWYLSGGGLESVAEMVKEAAKGLE</sequence>
<gene>
    <name evidence="8" type="ORF">B4102_0486</name>
    <name evidence="9" type="ORF">JGZ69_06660</name>
</gene>
<dbReference type="InterPro" id="IPR051313">
    <property type="entry name" value="Bact_iron-sidero_bind"/>
</dbReference>
<dbReference type="Gene3D" id="3.40.50.1980">
    <property type="entry name" value="Nitrogenase molybdenum iron protein domain"/>
    <property type="match status" value="2"/>
</dbReference>
<dbReference type="PANTHER" id="PTHR30532">
    <property type="entry name" value="IRON III DICITRATE-BINDING PERIPLASMIC PROTEIN"/>
    <property type="match status" value="1"/>
</dbReference>
<dbReference type="PROSITE" id="PS51257">
    <property type="entry name" value="PROKAR_LIPOPROTEIN"/>
    <property type="match status" value="1"/>
</dbReference>
<evidence type="ECO:0000313" key="10">
    <source>
        <dbReference type="Proteomes" id="UP000075666"/>
    </source>
</evidence>
<evidence type="ECO:0000256" key="6">
    <source>
        <dbReference type="SAM" id="SignalP"/>
    </source>
</evidence>
<evidence type="ECO:0000256" key="5">
    <source>
        <dbReference type="SAM" id="Coils"/>
    </source>
</evidence>
<dbReference type="OrthoDB" id="63946at2"/>
<dbReference type="PATRIC" id="fig|46224.3.peg.2704"/>
<feature type="coiled-coil region" evidence="5">
    <location>
        <begin position="166"/>
        <end position="193"/>
    </location>
</feature>
<proteinExistence type="inferred from homology"/>
<feature type="signal peptide" evidence="6">
    <location>
        <begin position="1"/>
        <end position="20"/>
    </location>
</feature>
<keyword evidence="3" id="KW-0813">Transport</keyword>
<dbReference type="GO" id="GO:1901678">
    <property type="term" value="P:iron coordination entity transport"/>
    <property type="evidence" value="ECO:0007669"/>
    <property type="project" value="UniProtKB-ARBA"/>
</dbReference>
<dbReference type="SUPFAM" id="SSF53807">
    <property type="entry name" value="Helical backbone' metal receptor"/>
    <property type="match status" value="1"/>
</dbReference>
<evidence type="ECO:0000313" key="11">
    <source>
        <dbReference type="Proteomes" id="UP000595512"/>
    </source>
</evidence>
<dbReference type="InterPro" id="IPR002491">
    <property type="entry name" value="ABC_transptr_periplasmic_BD"/>
</dbReference>
<dbReference type="CDD" id="cd01140">
    <property type="entry name" value="FatB"/>
    <property type="match status" value="1"/>
</dbReference>
<keyword evidence="4 6" id="KW-0732">Signal</keyword>
<evidence type="ECO:0000313" key="8">
    <source>
        <dbReference type="EMBL" id="KYD07852.1"/>
    </source>
</evidence>
<reference evidence="8 10" key="1">
    <citation type="submission" date="2016-01" db="EMBL/GenBank/DDBJ databases">
        <title>Genome Sequences of Twelve Sporeforming Bacillus Species Isolated from Foods.</title>
        <authorList>
            <person name="Berendsen E.M."/>
            <person name="Wells-Bennik M.H."/>
            <person name="Krawcyk A.O."/>
            <person name="De Jong A."/>
            <person name="Holsappel S."/>
            <person name="Eijlander R.T."/>
            <person name="Kuipers O.P."/>
        </authorList>
    </citation>
    <scope>NUCLEOTIDE SEQUENCE [LARGE SCALE GENOMIC DNA]</scope>
    <source>
        <strain evidence="8 10">B4102</strain>
    </source>
</reference>
<dbReference type="RefSeq" id="WP_066230589.1">
    <property type="nucleotide sequence ID" value="NZ_CP066701.1"/>
</dbReference>
<evidence type="ECO:0000313" key="9">
    <source>
        <dbReference type="EMBL" id="QQX26520.1"/>
    </source>
</evidence>
<name>A0A150L808_9BACI</name>
<dbReference type="GO" id="GO:0030288">
    <property type="term" value="C:outer membrane-bounded periplasmic space"/>
    <property type="evidence" value="ECO:0007669"/>
    <property type="project" value="TreeGrafter"/>
</dbReference>
<dbReference type="Proteomes" id="UP000595512">
    <property type="component" value="Chromosome"/>
</dbReference>
<comment type="similarity">
    <text evidence="2">Belongs to the bacterial solute-binding protein 8 family.</text>
</comment>
<keyword evidence="10" id="KW-1185">Reference proteome</keyword>
<evidence type="ECO:0000256" key="4">
    <source>
        <dbReference type="ARBA" id="ARBA00022729"/>
    </source>
</evidence>
<dbReference type="EMBL" id="LQYN01000039">
    <property type="protein sequence ID" value="KYD07852.1"/>
    <property type="molecule type" value="Genomic_DNA"/>
</dbReference>
<dbReference type="STRING" id="46224.B4102_0486"/>
<evidence type="ECO:0000256" key="3">
    <source>
        <dbReference type="ARBA" id="ARBA00022448"/>
    </source>
</evidence>
<reference evidence="9 11" key="2">
    <citation type="submission" date="2020-12" db="EMBL/GenBank/DDBJ databases">
        <title>Taxonomic evaluation of the Bacillus sporothermodurans group of bacteria based on whole genome sequences.</title>
        <authorList>
            <person name="Fiedler G."/>
            <person name="Herbstmann A.-D."/>
            <person name="Doll E."/>
            <person name="Wenning M."/>
            <person name="Brinks E."/>
            <person name="Kabisch J."/>
            <person name="Breitenwieser F."/>
            <person name="Lappann M."/>
            <person name="Boehnlein C."/>
            <person name="Franz C."/>
        </authorList>
    </citation>
    <scope>NUCLEOTIDE SEQUENCE [LARGE SCALE GENOMIC DNA]</scope>
    <source>
        <strain evidence="9 11">DSM 10599</strain>
    </source>
</reference>
<evidence type="ECO:0000256" key="1">
    <source>
        <dbReference type="ARBA" id="ARBA00004193"/>
    </source>
</evidence>
<evidence type="ECO:0000259" key="7">
    <source>
        <dbReference type="PROSITE" id="PS50983"/>
    </source>
</evidence>
<dbReference type="Proteomes" id="UP000075666">
    <property type="component" value="Unassembled WGS sequence"/>
</dbReference>
<protein>
    <submittedName>
        <fullName evidence="9">Siderophore ABC transporter substrate-binding protein</fullName>
    </submittedName>
</protein>
<comment type="subcellular location">
    <subcellularLocation>
        <location evidence="1">Cell membrane</location>
        <topology evidence="1">Lipid-anchor</topology>
    </subcellularLocation>
</comment>
<dbReference type="PROSITE" id="PS50983">
    <property type="entry name" value="FE_B12_PBP"/>
    <property type="match status" value="1"/>
</dbReference>
<accession>A0A150L808</accession>
<dbReference type="Pfam" id="PF01497">
    <property type="entry name" value="Peripla_BP_2"/>
    <property type="match status" value="1"/>
</dbReference>
<dbReference type="GO" id="GO:0005886">
    <property type="term" value="C:plasma membrane"/>
    <property type="evidence" value="ECO:0007669"/>
    <property type="project" value="UniProtKB-SubCell"/>
</dbReference>
<dbReference type="PANTHER" id="PTHR30532:SF28">
    <property type="entry name" value="PETROBACTIN-BINDING PROTEIN YCLQ"/>
    <property type="match status" value="1"/>
</dbReference>
<evidence type="ECO:0000256" key="2">
    <source>
        <dbReference type="ARBA" id="ARBA00008814"/>
    </source>
</evidence>